<keyword evidence="8" id="KW-1185">Reference proteome</keyword>
<dbReference type="STRING" id="578455.G2R4N4"/>
<dbReference type="InterPro" id="IPR003594">
    <property type="entry name" value="HATPase_dom"/>
</dbReference>
<dbReference type="CDD" id="cd16922">
    <property type="entry name" value="HATPase_EvgS-ArcB-TorS-like"/>
    <property type="match status" value="1"/>
</dbReference>
<evidence type="ECO:0000259" key="6">
    <source>
        <dbReference type="PROSITE" id="PS50110"/>
    </source>
</evidence>
<dbReference type="Pfam" id="PF02518">
    <property type="entry name" value="HATPase_c"/>
    <property type="match status" value="1"/>
</dbReference>
<feature type="domain" description="Histidine kinase" evidence="5">
    <location>
        <begin position="14"/>
        <end position="232"/>
    </location>
</feature>
<dbReference type="RefSeq" id="XP_003652410.1">
    <property type="nucleotide sequence ID" value="XM_003652362.1"/>
</dbReference>
<dbReference type="PROSITE" id="PS50109">
    <property type="entry name" value="HIS_KIN"/>
    <property type="match status" value="1"/>
</dbReference>
<dbReference type="InterPro" id="IPR036890">
    <property type="entry name" value="HATPase_C_sf"/>
</dbReference>
<dbReference type="Gene3D" id="3.30.565.10">
    <property type="entry name" value="Histidine kinase-like ATPase, C-terminal domain"/>
    <property type="match status" value="1"/>
</dbReference>
<dbReference type="PANTHER" id="PTHR45339">
    <property type="entry name" value="HYBRID SIGNAL TRANSDUCTION HISTIDINE KINASE J"/>
    <property type="match status" value="1"/>
</dbReference>
<dbReference type="SMART" id="SM00387">
    <property type="entry name" value="HATPase_c"/>
    <property type="match status" value="1"/>
</dbReference>
<dbReference type="SUPFAM" id="SSF52172">
    <property type="entry name" value="CheY-like"/>
    <property type="match status" value="1"/>
</dbReference>
<feature type="compositionally biased region" description="Pro residues" evidence="4">
    <location>
        <begin position="440"/>
        <end position="451"/>
    </location>
</feature>
<dbReference type="Pfam" id="PF00072">
    <property type="entry name" value="Response_reg"/>
    <property type="match status" value="1"/>
</dbReference>
<gene>
    <name evidence="7" type="ORF">THITE_2113885</name>
</gene>
<keyword evidence="1 3" id="KW-0597">Phosphoprotein</keyword>
<keyword evidence="2" id="KW-0902">Two-component regulatory system</keyword>
<dbReference type="SMART" id="SM00448">
    <property type="entry name" value="REC"/>
    <property type="match status" value="1"/>
</dbReference>
<dbReference type="eggNOG" id="KOG0519">
    <property type="taxonomic scope" value="Eukaryota"/>
</dbReference>
<evidence type="ECO:0000313" key="8">
    <source>
        <dbReference type="Proteomes" id="UP000008181"/>
    </source>
</evidence>
<dbReference type="PANTHER" id="PTHR45339:SF1">
    <property type="entry name" value="HYBRID SIGNAL TRANSDUCTION HISTIDINE KINASE J"/>
    <property type="match status" value="1"/>
</dbReference>
<dbReference type="AlphaFoldDB" id="G2R4N4"/>
<reference evidence="7 8" key="1">
    <citation type="journal article" date="2011" name="Nat. Biotechnol.">
        <title>Comparative genomic analysis of the thermophilic biomass-degrading fungi Myceliophthora thermophila and Thielavia terrestris.</title>
        <authorList>
            <person name="Berka R.M."/>
            <person name="Grigoriev I.V."/>
            <person name="Otillar R."/>
            <person name="Salamov A."/>
            <person name="Grimwood J."/>
            <person name="Reid I."/>
            <person name="Ishmael N."/>
            <person name="John T."/>
            <person name="Darmond C."/>
            <person name="Moisan M.-C."/>
            <person name="Henrissat B."/>
            <person name="Coutinho P.M."/>
            <person name="Lombard V."/>
            <person name="Natvig D.O."/>
            <person name="Lindquist E."/>
            <person name="Schmutz J."/>
            <person name="Lucas S."/>
            <person name="Harris P."/>
            <person name="Powlowski J."/>
            <person name="Bellemare A."/>
            <person name="Taylor D."/>
            <person name="Butler G."/>
            <person name="de Vries R.P."/>
            <person name="Allijn I.E."/>
            <person name="van den Brink J."/>
            <person name="Ushinsky S."/>
            <person name="Storms R."/>
            <person name="Powell A.J."/>
            <person name="Paulsen I.T."/>
            <person name="Elbourne L.D.H."/>
            <person name="Baker S.E."/>
            <person name="Magnuson J."/>
            <person name="LaBoissiere S."/>
            <person name="Clutterbuck A.J."/>
            <person name="Martinez D."/>
            <person name="Wogulis M."/>
            <person name="de Leon A.L."/>
            <person name="Rey M.W."/>
            <person name="Tsang A."/>
        </authorList>
    </citation>
    <scope>NUCLEOTIDE SEQUENCE [LARGE SCALE GENOMIC DNA]</scope>
    <source>
        <strain evidence="8">ATCC 38088 / NRRL 8126</strain>
    </source>
</reference>
<dbReference type="SUPFAM" id="SSF55874">
    <property type="entry name" value="ATPase domain of HSP90 chaperone/DNA topoisomerase II/histidine kinase"/>
    <property type="match status" value="1"/>
</dbReference>
<protein>
    <recommendedName>
        <fullName evidence="9">Histidine kinase</fullName>
    </recommendedName>
</protein>
<feature type="region of interest" description="Disordered" evidence="4">
    <location>
        <begin position="1"/>
        <end position="22"/>
    </location>
</feature>
<dbReference type="InterPro" id="IPR011006">
    <property type="entry name" value="CheY-like_superfamily"/>
</dbReference>
<evidence type="ECO:0000256" key="1">
    <source>
        <dbReference type="ARBA" id="ARBA00022553"/>
    </source>
</evidence>
<proteinExistence type="predicted"/>
<dbReference type="InterPro" id="IPR005467">
    <property type="entry name" value="His_kinase_dom"/>
</dbReference>
<dbReference type="InterPro" id="IPR004358">
    <property type="entry name" value="Sig_transdc_His_kin-like_C"/>
</dbReference>
<sequence>MDITELKAREQGLQAQAEEKRQLDANEAAGAELGGEQRELAEHIHRCANELLTVINDTLDFSQVESGRPDIEEVRFSLPVTVQEVSKILGFVAERKGLAFHTAIAADIESDFAVMGDPGRVRQVMTNLLANSTKFTNQGSVTLSVTKENEAVDAAEIKFAIQDTGIGVDEEVQKRLFQPSHQGDASTERRLDGRGLGLSVSKTLLELMKGRIELRSRAGQGTTVTFWISFKKARPRPTTGPSSPAGLYHPEPILVCYNSEVAPTSDTAPVKPADAVDHSSRSAWGSSSSSLLTVADPEEQLPRSERANIHVLVVDDNPVNRKYAVRVIEKLGFQVAAVCNGKEALDYIAAAKEGTLRKPDIILMDVHMPIIDGYECTQYLRHNLDYKTYVSQVPVVALTASATQDDREKCERAGMDDYLPRPVTVRSLERMLVRWSIQGRPPPANDEPPSFPSRAQSASVVLKPHL</sequence>
<dbReference type="FunFam" id="3.30.565.10:FF:000010">
    <property type="entry name" value="Sensor histidine kinase RcsC"/>
    <property type="match status" value="1"/>
</dbReference>
<dbReference type="KEGG" id="ttt:THITE_2113885"/>
<evidence type="ECO:0008006" key="9">
    <source>
        <dbReference type="Google" id="ProtNLM"/>
    </source>
</evidence>
<organism evidence="7 8">
    <name type="scientific">Thermothielavioides terrestris (strain ATCC 38088 / NRRL 8126)</name>
    <name type="common">Thielavia terrestris</name>
    <dbReference type="NCBI Taxonomy" id="578455"/>
    <lineage>
        <taxon>Eukaryota</taxon>
        <taxon>Fungi</taxon>
        <taxon>Dikarya</taxon>
        <taxon>Ascomycota</taxon>
        <taxon>Pezizomycotina</taxon>
        <taxon>Sordariomycetes</taxon>
        <taxon>Sordariomycetidae</taxon>
        <taxon>Sordariales</taxon>
        <taxon>Chaetomiaceae</taxon>
        <taxon>Thermothielavioides</taxon>
        <taxon>Thermothielavioides terrestris</taxon>
    </lineage>
</organism>
<dbReference type="Gene3D" id="1.10.287.130">
    <property type="match status" value="1"/>
</dbReference>
<dbReference type="GO" id="GO:0000160">
    <property type="term" value="P:phosphorelay signal transduction system"/>
    <property type="evidence" value="ECO:0007669"/>
    <property type="project" value="UniProtKB-KW"/>
</dbReference>
<evidence type="ECO:0000259" key="5">
    <source>
        <dbReference type="PROSITE" id="PS50109"/>
    </source>
</evidence>
<dbReference type="PROSITE" id="PS50110">
    <property type="entry name" value="RESPONSE_REGULATORY"/>
    <property type="match status" value="1"/>
</dbReference>
<dbReference type="CDD" id="cd17546">
    <property type="entry name" value="REC_hyHK_CKI1_RcsC-like"/>
    <property type="match status" value="1"/>
</dbReference>
<dbReference type="InterPro" id="IPR001789">
    <property type="entry name" value="Sig_transdc_resp-reg_receiver"/>
</dbReference>
<evidence type="ECO:0000256" key="4">
    <source>
        <dbReference type="SAM" id="MobiDB-lite"/>
    </source>
</evidence>
<feature type="compositionally biased region" description="Basic and acidic residues" evidence="4">
    <location>
        <begin position="1"/>
        <end position="10"/>
    </location>
</feature>
<evidence type="ECO:0000256" key="2">
    <source>
        <dbReference type="ARBA" id="ARBA00023012"/>
    </source>
</evidence>
<feature type="region of interest" description="Disordered" evidence="4">
    <location>
        <begin position="439"/>
        <end position="466"/>
    </location>
</feature>
<dbReference type="GO" id="GO:0016772">
    <property type="term" value="F:transferase activity, transferring phosphorus-containing groups"/>
    <property type="evidence" value="ECO:0007669"/>
    <property type="project" value="InterPro"/>
</dbReference>
<dbReference type="Gene3D" id="3.40.50.2300">
    <property type="match status" value="1"/>
</dbReference>
<accession>G2R4N4</accession>
<dbReference type="HOGENOM" id="CLU_000445_114_15_1"/>
<name>G2R4N4_THETT</name>
<evidence type="ECO:0000256" key="3">
    <source>
        <dbReference type="PROSITE-ProRule" id="PRU00169"/>
    </source>
</evidence>
<feature type="domain" description="Response regulatory" evidence="6">
    <location>
        <begin position="310"/>
        <end position="436"/>
    </location>
</feature>
<feature type="modified residue" description="4-aspartylphosphate" evidence="3">
    <location>
        <position position="365"/>
    </location>
</feature>
<evidence type="ECO:0000313" key="7">
    <source>
        <dbReference type="EMBL" id="AEO66074.1"/>
    </source>
</evidence>
<dbReference type="PRINTS" id="PR00344">
    <property type="entry name" value="BCTRLSENSOR"/>
</dbReference>
<dbReference type="OrthoDB" id="60033at2759"/>
<dbReference type="EMBL" id="CP003010">
    <property type="protein sequence ID" value="AEO66074.1"/>
    <property type="molecule type" value="Genomic_DNA"/>
</dbReference>
<dbReference type="Proteomes" id="UP000008181">
    <property type="component" value="Chromosome 2"/>
</dbReference>
<dbReference type="GeneID" id="11517308"/>